<organism evidence="3 4">
    <name type="scientific">Pedobacter caeni</name>
    <dbReference type="NCBI Taxonomy" id="288992"/>
    <lineage>
        <taxon>Bacteria</taxon>
        <taxon>Pseudomonadati</taxon>
        <taxon>Bacteroidota</taxon>
        <taxon>Sphingobacteriia</taxon>
        <taxon>Sphingobacteriales</taxon>
        <taxon>Sphingobacteriaceae</taxon>
        <taxon>Pedobacter</taxon>
    </lineage>
</organism>
<dbReference type="STRING" id="288992.SAMN04488522_101370"/>
<proteinExistence type="predicted"/>
<dbReference type="EMBL" id="FQUQ01000001">
    <property type="protein sequence ID" value="SHE49635.1"/>
    <property type="molecule type" value="Genomic_DNA"/>
</dbReference>
<dbReference type="InterPro" id="IPR003848">
    <property type="entry name" value="DUF218"/>
</dbReference>
<dbReference type="OrthoDB" id="1092058at2"/>
<dbReference type="PANTHER" id="PTHR30336:SF20">
    <property type="entry name" value="DUF218 DOMAIN-CONTAINING PROTEIN"/>
    <property type="match status" value="1"/>
</dbReference>
<evidence type="ECO:0000259" key="2">
    <source>
        <dbReference type="Pfam" id="PF02698"/>
    </source>
</evidence>
<dbReference type="PANTHER" id="PTHR30336">
    <property type="entry name" value="INNER MEMBRANE PROTEIN, PROBABLE PERMEASE"/>
    <property type="match status" value="1"/>
</dbReference>
<sequence>MKLRSLFLLVCSCFCSIAAWAQNQKPNPQYVLQSTPNPVQYKNFYLFTLFQQEQGLKKLIQNDPGLSTLFKNRTLKIANAIKECGNDITCFANAFKFNEDEISAISTRLVQLFKETDVLNVMLQRHVIPSGCYAMYGHLAPVEMLVKAWEQDAKSVNHTIAVYVEGFKPNYPKIDSIGFNVKDKGYPELVNTNALLSLNTKNKLFFEPSMQFALIALEINERNEAGDYEPMMSTVNKASLSAIKKTNFSAYKYSLILVPGEGPEERDTELSAGGMLRCRLAAEQYNNGAAPFIMVSGGRVHPYKTKYSEAYEMKRFLMNSLHIPESAILMEPHARHTTTNLRNAARIMFRYGMPMDKVALTVTVRSQSRYISHVMPQRCIKELGYEPYRIGKRLSDNALEFFPNVMSLQIDFDEPMDP</sequence>
<feature type="signal peptide" evidence="1">
    <location>
        <begin position="1"/>
        <end position="21"/>
    </location>
</feature>
<dbReference type="Pfam" id="PF02698">
    <property type="entry name" value="DUF218"/>
    <property type="match status" value="1"/>
</dbReference>
<protein>
    <submittedName>
        <fullName evidence="3">DUF218 domain-containing protein</fullName>
    </submittedName>
</protein>
<feature type="chain" id="PRO_5012567306" evidence="1">
    <location>
        <begin position="22"/>
        <end position="418"/>
    </location>
</feature>
<dbReference type="CDD" id="cd06259">
    <property type="entry name" value="YdcF-like"/>
    <property type="match status" value="1"/>
</dbReference>
<dbReference type="GO" id="GO:0005886">
    <property type="term" value="C:plasma membrane"/>
    <property type="evidence" value="ECO:0007669"/>
    <property type="project" value="TreeGrafter"/>
</dbReference>
<dbReference type="Gene3D" id="3.40.50.620">
    <property type="entry name" value="HUPs"/>
    <property type="match status" value="1"/>
</dbReference>
<feature type="domain" description="DUF218" evidence="2">
    <location>
        <begin position="256"/>
        <end position="365"/>
    </location>
</feature>
<reference evidence="4" key="1">
    <citation type="submission" date="2016-11" db="EMBL/GenBank/DDBJ databases">
        <authorList>
            <person name="Varghese N."/>
            <person name="Submissions S."/>
        </authorList>
    </citation>
    <scope>NUCLEOTIDE SEQUENCE [LARGE SCALE GENOMIC DNA]</scope>
    <source>
        <strain evidence="4">DSM 16990</strain>
    </source>
</reference>
<dbReference type="AlphaFoldDB" id="A0A1M4TYU1"/>
<name>A0A1M4TYU1_9SPHI</name>
<accession>A0A1M4TYU1</accession>
<evidence type="ECO:0000313" key="3">
    <source>
        <dbReference type="EMBL" id="SHE49635.1"/>
    </source>
</evidence>
<gene>
    <name evidence="3" type="ORF">SAMN04488522_101370</name>
</gene>
<dbReference type="InterPro" id="IPR051599">
    <property type="entry name" value="Cell_Envelope_Assoc"/>
</dbReference>
<evidence type="ECO:0000313" key="4">
    <source>
        <dbReference type="Proteomes" id="UP000184287"/>
    </source>
</evidence>
<dbReference type="Proteomes" id="UP000184287">
    <property type="component" value="Unassembled WGS sequence"/>
</dbReference>
<keyword evidence="1" id="KW-0732">Signal</keyword>
<keyword evidence="4" id="KW-1185">Reference proteome</keyword>
<evidence type="ECO:0000256" key="1">
    <source>
        <dbReference type="SAM" id="SignalP"/>
    </source>
</evidence>
<dbReference type="RefSeq" id="WP_073226655.1">
    <property type="nucleotide sequence ID" value="NZ_FQUQ01000001.1"/>
</dbReference>
<dbReference type="InterPro" id="IPR014729">
    <property type="entry name" value="Rossmann-like_a/b/a_fold"/>
</dbReference>